<dbReference type="PANTHER" id="PTHR37819:SF1">
    <property type="entry name" value="PROTEIN PSIE"/>
    <property type="match status" value="1"/>
</dbReference>
<feature type="transmembrane region" description="Helical" evidence="8">
    <location>
        <begin position="82"/>
        <end position="99"/>
    </location>
</feature>
<dbReference type="GO" id="GO:0005886">
    <property type="term" value="C:plasma membrane"/>
    <property type="evidence" value="ECO:0007669"/>
    <property type="project" value="UniProtKB-SubCell"/>
</dbReference>
<dbReference type="AlphaFoldDB" id="A0A9D7HLG3"/>
<reference evidence="9" key="1">
    <citation type="submission" date="2020-10" db="EMBL/GenBank/DDBJ databases">
        <title>Connecting structure to function with the recovery of over 1000 high-quality activated sludge metagenome-assembled genomes encoding full-length rRNA genes using long-read sequencing.</title>
        <authorList>
            <person name="Singleton C.M."/>
            <person name="Petriglieri F."/>
            <person name="Kristensen J.M."/>
            <person name="Kirkegaard R.H."/>
            <person name="Michaelsen T.Y."/>
            <person name="Andersen M.H."/>
            <person name="Karst S.M."/>
            <person name="Dueholm M.S."/>
            <person name="Nielsen P.H."/>
            <person name="Albertsen M."/>
        </authorList>
    </citation>
    <scope>NUCLEOTIDE SEQUENCE</scope>
    <source>
        <strain evidence="9">Bjer_18-Q3-R1-45_BAT3C.347</strain>
    </source>
</reference>
<sequence length="151" mass="17089">MKINARAFRPLQRLFRLGLDGVEYAGLLVIAFATSVAMYDEVAIMVKRGSVTLTDLLLMFLFLEVLAMIGRYFSSGQLPVRFPLYIAMVALARYLILDLKEMSEWRMLAVAAAIFLLTLGVLVIRYGHVRFPYDEDKDAEAGDKAKAYVRE</sequence>
<evidence type="ECO:0000256" key="8">
    <source>
        <dbReference type="SAM" id="Phobius"/>
    </source>
</evidence>
<evidence type="ECO:0000256" key="7">
    <source>
        <dbReference type="ARBA" id="ARBA00023136"/>
    </source>
</evidence>
<evidence type="ECO:0000256" key="3">
    <source>
        <dbReference type="ARBA" id="ARBA00021903"/>
    </source>
</evidence>
<gene>
    <name evidence="9" type="ORF">IPH26_14595</name>
</gene>
<evidence type="ECO:0000256" key="2">
    <source>
        <dbReference type="ARBA" id="ARBA00005632"/>
    </source>
</evidence>
<evidence type="ECO:0000256" key="5">
    <source>
        <dbReference type="ARBA" id="ARBA00022692"/>
    </source>
</evidence>
<dbReference type="Proteomes" id="UP000807785">
    <property type="component" value="Unassembled WGS sequence"/>
</dbReference>
<evidence type="ECO:0000313" key="10">
    <source>
        <dbReference type="Proteomes" id="UP000807785"/>
    </source>
</evidence>
<dbReference type="GO" id="GO:0016036">
    <property type="term" value="P:cellular response to phosphate starvation"/>
    <property type="evidence" value="ECO:0007669"/>
    <property type="project" value="InterPro"/>
</dbReference>
<comment type="caution">
    <text evidence="9">The sequence shown here is derived from an EMBL/GenBank/DDBJ whole genome shotgun (WGS) entry which is preliminary data.</text>
</comment>
<dbReference type="InterPro" id="IPR020948">
    <property type="entry name" value="P_starv_induced_PsiE-like"/>
</dbReference>
<name>A0A9D7HLG3_9PROT</name>
<feature type="transmembrane region" description="Helical" evidence="8">
    <location>
        <begin position="51"/>
        <end position="70"/>
    </location>
</feature>
<dbReference type="PANTHER" id="PTHR37819">
    <property type="entry name" value="PROTEIN PSIE"/>
    <property type="match status" value="1"/>
</dbReference>
<dbReference type="EMBL" id="JADJEV010000004">
    <property type="protein sequence ID" value="MBK6974107.1"/>
    <property type="molecule type" value="Genomic_DNA"/>
</dbReference>
<proteinExistence type="inferred from homology"/>
<evidence type="ECO:0000256" key="6">
    <source>
        <dbReference type="ARBA" id="ARBA00022989"/>
    </source>
</evidence>
<feature type="transmembrane region" description="Helical" evidence="8">
    <location>
        <begin position="21"/>
        <end position="39"/>
    </location>
</feature>
<keyword evidence="5 8" id="KW-0812">Transmembrane</keyword>
<evidence type="ECO:0000256" key="4">
    <source>
        <dbReference type="ARBA" id="ARBA00022475"/>
    </source>
</evidence>
<dbReference type="InterPro" id="IPR009315">
    <property type="entry name" value="P_starv_induced_PsiE"/>
</dbReference>
<keyword evidence="4" id="KW-1003">Cell membrane</keyword>
<keyword evidence="7 8" id="KW-0472">Membrane</keyword>
<organism evidence="9 10">
    <name type="scientific">Candidatus Methylophosphatis roskildensis</name>
    <dbReference type="NCBI Taxonomy" id="2899263"/>
    <lineage>
        <taxon>Bacteria</taxon>
        <taxon>Pseudomonadati</taxon>
        <taxon>Pseudomonadota</taxon>
        <taxon>Betaproteobacteria</taxon>
        <taxon>Nitrosomonadales</taxon>
        <taxon>Sterolibacteriaceae</taxon>
        <taxon>Candidatus Methylophosphatis</taxon>
    </lineage>
</organism>
<dbReference type="Pfam" id="PF06146">
    <property type="entry name" value="PsiE"/>
    <property type="match status" value="1"/>
</dbReference>
<accession>A0A9D7HLG3</accession>
<protein>
    <recommendedName>
        <fullName evidence="3">Protein PsiE</fullName>
    </recommendedName>
</protein>
<comment type="subcellular location">
    <subcellularLocation>
        <location evidence="1">Cell inner membrane</location>
        <topology evidence="1">Multi-pass membrane protein</topology>
    </subcellularLocation>
</comment>
<evidence type="ECO:0000313" key="9">
    <source>
        <dbReference type="EMBL" id="MBK6974107.1"/>
    </source>
</evidence>
<keyword evidence="6 8" id="KW-1133">Transmembrane helix</keyword>
<evidence type="ECO:0000256" key="1">
    <source>
        <dbReference type="ARBA" id="ARBA00004429"/>
    </source>
</evidence>
<feature type="transmembrane region" description="Helical" evidence="8">
    <location>
        <begin position="105"/>
        <end position="124"/>
    </location>
</feature>
<comment type="similarity">
    <text evidence="2">Belongs to the PsiE family.</text>
</comment>